<dbReference type="EMBL" id="JAYWIO010000008">
    <property type="protein sequence ID" value="KAK7245552.1"/>
    <property type="molecule type" value="Genomic_DNA"/>
</dbReference>
<sequence length="68" mass="7473">MVSSRSGHTALLAVRPMFPRNVSKSLSTDYNSYQQRILQSITLPTPPHTPSLSLSLSLPLFFPSLSLS</sequence>
<protein>
    <submittedName>
        <fullName evidence="1">Uncharacterized protein</fullName>
    </submittedName>
</protein>
<comment type="caution">
    <text evidence="1">The sequence shown here is derived from an EMBL/GenBank/DDBJ whole genome shotgun (WGS) entry which is preliminary data.</text>
</comment>
<dbReference type="Proteomes" id="UP001372338">
    <property type="component" value="Unassembled WGS sequence"/>
</dbReference>
<organism evidence="1 2">
    <name type="scientific">Crotalaria pallida</name>
    <name type="common">Smooth rattlebox</name>
    <name type="synonym">Crotalaria striata</name>
    <dbReference type="NCBI Taxonomy" id="3830"/>
    <lineage>
        <taxon>Eukaryota</taxon>
        <taxon>Viridiplantae</taxon>
        <taxon>Streptophyta</taxon>
        <taxon>Embryophyta</taxon>
        <taxon>Tracheophyta</taxon>
        <taxon>Spermatophyta</taxon>
        <taxon>Magnoliopsida</taxon>
        <taxon>eudicotyledons</taxon>
        <taxon>Gunneridae</taxon>
        <taxon>Pentapetalae</taxon>
        <taxon>rosids</taxon>
        <taxon>fabids</taxon>
        <taxon>Fabales</taxon>
        <taxon>Fabaceae</taxon>
        <taxon>Papilionoideae</taxon>
        <taxon>50 kb inversion clade</taxon>
        <taxon>genistoids sensu lato</taxon>
        <taxon>core genistoids</taxon>
        <taxon>Crotalarieae</taxon>
        <taxon>Crotalaria</taxon>
    </lineage>
</organism>
<name>A0AAN9HRN3_CROPI</name>
<reference evidence="1 2" key="1">
    <citation type="submission" date="2024-01" db="EMBL/GenBank/DDBJ databases">
        <title>The genomes of 5 underutilized Papilionoideae crops provide insights into root nodulation and disease resistanc.</title>
        <authorList>
            <person name="Yuan L."/>
        </authorList>
    </citation>
    <scope>NUCLEOTIDE SEQUENCE [LARGE SCALE GENOMIC DNA]</scope>
    <source>
        <strain evidence="1">ZHUSHIDOU_FW_LH</strain>
        <tissue evidence="1">Leaf</tissue>
    </source>
</reference>
<proteinExistence type="predicted"/>
<evidence type="ECO:0000313" key="1">
    <source>
        <dbReference type="EMBL" id="KAK7245552.1"/>
    </source>
</evidence>
<dbReference type="AlphaFoldDB" id="A0AAN9HRN3"/>
<keyword evidence="2" id="KW-1185">Reference proteome</keyword>
<evidence type="ECO:0000313" key="2">
    <source>
        <dbReference type="Proteomes" id="UP001372338"/>
    </source>
</evidence>
<accession>A0AAN9HRN3</accession>
<gene>
    <name evidence="1" type="ORF">RIF29_40399</name>
</gene>